<organism evidence="1 2">
    <name type="scientific">Romanomermis culicivorax</name>
    <name type="common">Nematode worm</name>
    <dbReference type="NCBI Taxonomy" id="13658"/>
    <lineage>
        <taxon>Eukaryota</taxon>
        <taxon>Metazoa</taxon>
        <taxon>Ecdysozoa</taxon>
        <taxon>Nematoda</taxon>
        <taxon>Enoplea</taxon>
        <taxon>Dorylaimia</taxon>
        <taxon>Mermithida</taxon>
        <taxon>Mermithoidea</taxon>
        <taxon>Mermithidae</taxon>
        <taxon>Romanomermis</taxon>
    </lineage>
</organism>
<dbReference type="Proteomes" id="UP000887565">
    <property type="component" value="Unplaced"/>
</dbReference>
<evidence type="ECO:0000313" key="2">
    <source>
        <dbReference type="WBParaSite" id="nRc.2.0.1.t19575-RA"/>
    </source>
</evidence>
<protein>
    <submittedName>
        <fullName evidence="2">Uncharacterized protein</fullName>
    </submittedName>
</protein>
<name>A0A915IZM1_ROMCU</name>
<accession>A0A915IZM1</accession>
<dbReference type="AlphaFoldDB" id="A0A915IZM1"/>
<reference evidence="2" key="1">
    <citation type="submission" date="2022-11" db="UniProtKB">
        <authorList>
            <consortium name="WormBaseParasite"/>
        </authorList>
    </citation>
    <scope>IDENTIFICATION</scope>
</reference>
<proteinExistence type="predicted"/>
<keyword evidence="1" id="KW-1185">Reference proteome</keyword>
<sequence>MDGNARVACQRDWLECAGKLKLKVLLKKLIIQFQILFPKVPELDDLLGINIYISENYTVFLLEPGNETKKCYLIFLAHPSQKKATGTDFHSFQTGEAINYVVKICRIDGVQRFWIDGVQRFRLGQVPLQNSGSIDHCMCPYFPRYAHEQLTSTLKSLRLQQPRKASLNEITALSAFEDKIRHTAFHGCCSSRYTL</sequence>
<dbReference type="WBParaSite" id="nRc.2.0.1.t19575-RA">
    <property type="protein sequence ID" value="nRc.2.0.1.t19575-RA"/>
    <property type="gene ID" value="nRc.2.0.1.g19575"/>
</dbReference>
<evidence type="ECO:0000313" key="1">
    <source>
        <dbReference type="Proteomes" id="UP000887565"/>
    </source>
</evidence>